<dbReference type="Proteomes" id="UP000765509">
    <property type="component" value="Unassembled WGS sequence"/>
</dbReference>
<evidence type="ECO:0000313" key="3">
    <source>
        <dbReference type="Proteomes" id="UP000765509"/>
    </source>
</evidence>
<keyword evidence="3" id="KW-1185">Reference proteome</keyword>
<organism evidence="2 3">
    <name type="scientific">Austropuccinia psidii MF-1</name>
    <dbReference type="NCBI Taxonomy" id="1389203"/>
    <lineage>
        <taxon>Eukaryota</taxon>
        <taxon>Fungi</taxon>
        <taxon>Dikarya</taxon>
        <taxon>Basidiomycota</taxon>
        <taxon>Pucciniomycotina</taxon>
        <taxon>Pucciniomycetes</taxon>
        <taxon>Pucciniales</taxon>
        <taxon>Sphaerophragmiaceae</taxon>
        <taxon>Austropuccinia</taxon>
    </lineage>
</organism>
<comment type="caution">
    <text evidence="2">The sequence shown here is derived from an EMBL/GenBank/DDBJ whole genome shotgun (WGS) entry which is preliminary data.</text>
</comment>
<sequence>MAKPLAGGHEFLLTHQEKTIELLGCWSPFSSKDKVKRVKNWLKNQILLSIDPKKELEMTPALEKESPVASTSSKPAPEVSKHKPKDLRRSRKFPTIKAREKPKPIGTDVTHKGTGFPNWNLQQWTVSSICPELWWNSQPKSRKG</sequence>
<proteinExistence type="predicted"/>
<name>A0A9Q3DPI5_9BASI</name>
<accession>A0A9Q3DPI5</accession>
<evidence type="ECO:0000313" key="2">
    <source>
        <dbReference type="EMBL" id="MBW0505792.1"/>
    </source>
</evidence>
<feature type="region of interest" description="Disordered" evidence="1">
    <location>
        <begin position="58"/>
        <end position="116"/>
    </location>
</feature>
<gene>
    <name evidence="2" type="ORF">O181_045507</name>
</gene>
<reference evidence="2" key="1">
    <citation type="submission" date="2021-03" db="EMBL/GenBank/DDBJ databases">
        <title>Draft genome sequence of rust myrtle Austropuccinia psidii MF-1, a brazilian biotype.</title>
        <authorList>
            <person name="Quecine M.C."/>
            <person name="Pachon D.M.R."/>
            <person name="Bonatelli M.L."/>
            <person name="Correr F.H."/>
            <person name="Franceschini L.M."/>
            <person name="Leite T.F."/>
            <person name="Margarido G.R.A."/>
            <person name="Almeida C.A."/>
            <person name="Ferrarezi J.A."/>
            <person name="Labate C.A."/>
        </authorList>
    </citation>
    <scope>NUCLEOTIDE SEQUENCE</scope>
    <source>
        <strain evidence="2">MF-1</strain>
    </source>
</reference>
<feature type="compositionally biased region" description="Basic residues" evidence="1">
    <location>
        <begin position="82"/>
        <end position="94"/>
    </location>
</feature>
<dbReference type="EMBL" id="AVOT02018699">
    <property type="protein sequence ID" value="MBW0505792.1"/>
    <property type="molecule type" value="Genomic_DNA"/>
</dbReference>
<evidence type="ECO:0000256" key="1">
    <source>
        <dbReference type="SAM" id="MobiDB-lite"/>
    </source>
</evidence>
<dbReference type="AlphaFoldDB" id="A0A9Q3DPI5"/>
<protein>
    <submittedName>
        <fullName evidence="2">Uncharacterized protein</fullName>
    </submittedName>
</protein>